<organism evidence="1 2">
    <name type="scientific">Taxus chinensis</name>
    <name type="common">Chinese yew</name>
    <name type="synonym">Taxus wallichiana var. chinensis</name>
    <dbReference type="NCBI Taxonomy" id="29808"/>
    <lineage>
        <taxon>Eukaryota</taxon>
        <taxon>Viridiplantae</taxon>
        <taxon>Streptophyta</taxon>
        <taxon>Embryophyta</taxon>
        <taxon>Tracheophyta</taxon>
        <taxon>Spermatophyta</taxon>
        <taxon>Pinopsida</taxon>
        <taxon>Pinidae</taxon>
        <taxon>Conifers II</taxon>
        <taxon>Cupressales</taxon>
        <taxon>Taxaceae</taxon>
        <taxon>Taxus</taxon>
    </lineage>
</organism>
<protein>
    <submittedName>
        <fullName evidence="1">Uncharacterized protein</fullName>
    </submittedName>
</protein>
<reference evidence="1 2" key="1">
    <citation type="journal article" date="2021" name="Nat. Plants">
        <title>The Taxus genome provides insights into paclitaxel biosynthesis.</title>
        <authorList>
            <person name="Xiong X."/>
            <person name="Gou J."/>
            <person name="Liao Q."/>
            <person name="Li Y."/>
            <person name="Zhou Q."/>
            <person name="Bi G."/>
            <person name="Li C."/>
            <person name="Du R."/>
            <person name="Wang X."/>
            <person name="Sun T."/>
            <person name="Guo L."/>
            <person name="Liang H."/>
            <person name="Lu P."/>
            <person name="Wu Y."/>
            <person name="Zhang Z."/>
            <person name="Ro D.K."/>
            <person name="Shang Y."/>
            <person name="Huang S."/>
            <person name="Yan J."/>
        </authorList>
    </citation>
    <scope>NUCLEOTIDE SEQUENCE [LARGE SCALE GENOMIC DNA]</scope>
    <source>
        <strain evidence="1">Ta-2019</strain>
    </source>
</reference>
<accession>A0AA38FQV1</accession>
<gene>
    <name evidence="1" type="ORF">KI387_037123</name>
</gene>
<keyword evidence="2" id="KW-1185">Reference proteome</keyword>
<sequence>KWSGVGRDKQEGFGEGIGVFFGEEIFPGMVVKSLALLLGSSAVKNLFEEVDHGKGNVLSSWVSGKDVPSNPIERE</sequence>
<feature type="non-terminal residue" evidence="1">
    <location>
        <position position="1"/>
    </location>
</feature>
<evidence type="ECO:0000313" key="1">
    <source>
        <dbReference type="EMBL" id="KAH9309212.1"/>
    </source>
</evidence>
<comment type="caution">
    <text evidence="1">The sequence shown here is derived from an EMBL/GenBank/DDBJ whole genome shotgun (WGS) entry which is preliminary data.</text>
</comment>
<feature type="non-terminal residue" evidence="1">
    <location>
        <position position="75"/>
    </location>
</feature>
<dbReference type="Proteomes" id="UP000824469">
    <property type="component" value="Unassembled WGS sequence"/>
</dbReference>
<dbReference type="EMBL" id="JAHRHJ020000007">
    <property type="protein sequence ID" value="KAH9309212.1"/>
    <property type="molecule type" value="Genomic_DNA"/>
</dbReference>
<proteinExistence type="predicted"/>
<name>A0AA38FQV1_TAXCH</name>
<dbReference type="AlphaFoldDB" id="A0AA38FQV1"/>
<evidence type="ECO:0000313" key="2">
    <source>
        <dbReference type="Proteomes" id="UP000824469"/>
    </source>
</evidence>